<dbReference type="RefSeq" id="WP_262573650.1">
    <property type="nucleotide sequence ID" value="NZ_JAOQKJ010000003.1"/>
</dbReference>
<proteinExistence type="inferred from homology"/>
<dbReference type="SUPFAM" id="SSF140453">
    <property type="entry name" value="EsxAB dimer-like"/>
    <property type="match status" value="1"/>
</dbReference>
<dbReference type="NCBIfam" id="TIGR03930">
    <property type="entry name" value="WXG100_ESAT6"/>
    <property type="match status" value="1"/>
</dbReference>
<gene>
    <name evidence="2" type="ORF">OCV77_04370</name>
</gene>
<keyword evidence="3" id="KW-1185">Reference proteome</keyword>
<comment type="caution">
    <text evidence="2">The sequence shown here is derived from an EMBL/GenBank/DDBJ whole genome shotgun (WGS) entry which is preliminary data.</text>
</comment>
<sequence>MEGILKVTPEHLLQTSGEFNNIGGQIRSLSEEMLSLIRGLSAVWEGEAAAAYGSKFDALSPDMDRLYRMVQEHVQDLQEMAGEYQKAESGSLEQGSGLESGIIV</sequence>
<evidence type="ECO:0000256" key="1">
    <source>
        <dbReference type="RuleBase" id="RU362001"/>
    </source>
</evidence>
<dbReference type="Proteomes" id="UP001652432">
    <property type="component" value="Unassembled WGS sequence"/>
</dbReference>
<accession>A0ABT2T0G8</accession>
<name>A0ABT2T0G8_9FIRM</name>
<evidence type="ECO:0000313" key="2">
    <source>
        <dbReference type="EMBL" id="MCU6743743.1"/>
    </source>
</evidence>
<dbReference type="Gene3D" id="1.10.287.1060">
    <property type="entry name" value="ESAT-6-like"/>
    <property type="match status" value="1"/>
</dbReference>
<dbReference type="Pfam" id="PF06013">
    <property type="entry name" value="WXG100"/>
    <property type="match status" value="1"/>
</dbReference>
<organism evidence="2 3">
    <name type="scientific">Suilimivivens aceti</name>
    <dbReference type="NCBI Taxonomy" id="2981774"/>
    <lineage>
        <taxon>Bacteria</taxon>
        <taxon>Bacillati</taxon>
        <taxon>Bacillota</taxon>
        <taxon>Clostridia</taxon>
        <taxon>Lachnospirales</taxon>
        <taxon>Lachnospiraceae</taxon>
        <taxon>Suilimivivens</taxon>
    </lineage>
</organism>
<dbReference type="InterPro" id="IPR010310">
    <property type="entry name" value="T7SS_ESAT-6-like"/>
</dbReference>
<dbReference type="EMBL" id="JAOQKJ010000003">
    <property type="protein sequence ID" value="MCU6743743.1"/>
    <property type="molecule type" value="Genomic_DNA"/>
</dbReference>
<evidence type="ECO:0000313" key="3">
    <source>
        <dbReference type="Proteomes" id="UP001652432"/>
    </source>
</evidence>
<comment type="similarity">
    <text evidence="1">Belongs to the WXG100 family.</text>
</comment>
<protein>
    <recommendedName>
        <fullName evidence="1">ESAT-6-like protein</fullName>
    </recommendedName>
</protein>
<reference evidence="2 3" key="1">
    <citation type="journal article" date="2021" name="ISME Commun">
        <title>Automated analysis of genomic sequences facilitates high-throughput and comprehensive description of bacteria.</title>
        <authorList>
            <person name="Hitch T.C.A."/>
        </authorList>
    </citation>
    <scope>NUCLEOTIDE SEQUENCE [LARGE SCALE GENOMIC DNA]</scope>
    <source>
        <strain evidence="2 3">Sanger_18</strain>
    </source>
</reference>
<dbReference type="InterPro" id="IPR036689">
    <property type="entry name" value="ESAT-6-like_sf"/>
</dbReference>